<feature type="transmembrane region" description="Helical" evidence="1">
    <location>
        <begin position="105"/>
        <end position="124"/>
    </location>
</feature>
<feature type="transmembrane region" description="Helical" evidence="1">
    <location>
        <begin position="38"/>
        <end position="55"/>
    </location>
</feature>
<keyword evidence="3" id="KW-1185">Reference proteome</keyword>
<protein>
    <submittedName>
        <fullName evidence="2">Uncharacterized protein</fullName>
    </submittedName>
</protein>
<dbReference type="Proteomes" id="UP000775872">
    <property type="component" value="Unassembled WGS sequence"/>
</dbReference>
<dbReference type="EMBL" id="CABFOC020000097">
    <property type="protein sequence ID" value="CAH0059304.1"/>
    <property type="molecule type" value="Genomic_DNA"/>
</dbReference>
<proteinExistence type="predicted"/>
<dbReference type="AlphaFoldDB" id="A0A9P0ESE8"/>
<organism evidence="2 3">
    <name type="scientific">Clonostachys solani</name>
    <dbReference type="NCBI Taxonomy" id="160281"/>
    <lineage>
        <taxon>Eukaryota</taxon>
        <taxon>Fungi</taxon>
        <taxon>Dikarya</taxon>
        <taxon>Ascomycota</taxon>
        <taxon>Pezizomycotina</taxon>
        <taxon>Sordariomycetes</taxon>
        <taxon>Hypocreomycetidae</taxon>
        <taxon>Hypocreales</taxon>
        <taxon>Bionectriaceae</taxon>
        <taxon>Clonostachys</taxon>
    </lineage>
</organism>
<feature type="transmembrane region" description="Helical" evidence="1">
    <location>
        <begin position="12"/>
        <end position="32"/>
    </location>
</feature>
<sequence>MSQSYPTQTLARLIGPSLVVMALAEGIHVDIWSNNTPPVVFFNGNVLFVAGLAIVQAHNYWALRPPVLVTLIGWSSLSLGLSRMLFPHQKPYILANSPWQTVLRIGALCLVGSSVAAIGLLSGATG</sequence>
<keyword evidence="1" id="KW-0812">Transmembrane</keyword>
<evidence type="ECO:0000256" key="1">
    <source>
        <dbReference type="SAM" id="Phobius"/>
    </source>
</evidence>
<comment type="caution">
    <text evidence="2">The sequence shown here is derived from an EMBL/GenBank/DDBJ whole genome shotgun (WGS) entry which is preliminary data.</text>
</comment>
<evidence type="ECO:0000313" key="2">
    <source>
        <dbReference type="EMBL" id="CAH0059304.1"/>
    </source>
</evidence>
<evidence type="ECO:0000313" key="3">
    <source>
        <dbReference type="Proteomes" id="UP000775872"/>
    </source>
</evidence>
<reference evidence="3" key="1">
    <citation type="submission" date="2019-06" db="EMBL/GenBank/DDBJ databases">
        <authorList>
            <person name="Broberg M."/>
        </authorList>
    </citation>
    <scope>NUCLEOTIDE SEQUENCE [LARGE SCALE GENOMIC DNA]</scope>
</reference>
<gene>
    <name evidence="2" type="ORF">CSOL1703_00011340</name>
</gene>
<accession>A0A9P0ESE8</accession>
<keyword evidence="1" id="KW-0472">Membrane</keyword>
<keyword evidence="1" id="KW-1133">Transmembrane helix</keyword>
<dbReference type="OrthoDB" id="4140444at2759"/>
<name>A0A9P0ESE8_9HYPO</name>
<reference evidence="2 3" key="2">
    <citation type="submission" date="2021-10" db="EMBL/GenBank/DDBJ databases">
        <authorList>
            <person name="Piombo E."/>
        </authorList>
    </citation>
    <scope>NUCLEOTIDE SEQUENCE [LARGE SCALE GENOMIC DNA]</scope>
</reference>
<feature type="transmembrane region" description="Helical" evidence="1">
    <location>
        <begin position="67"/>
        <end position="85"/>
    </location>
</feature>